<dbReference type="InterPro" id="IPR013098">
    <property type="entry name" value="Ig_I-set"/>
</dbReference>
<dbReference type="InterPro" id="IPR003961">
    <property type="entry name" value="FN3_dom"/>
</dbReference>
<keyword evidence="4" id="KW-1185">Reference proteome</keyword>
<dbReference type="Gene3D" id="2.60.40.10">
    <property type="entry name" value="Immunoglobulins"/>
    <property type="match status" value="2"/>
</dbReference>
<evidence type="ECO:0000313" key="4">
    <source>
        <dbReference type="Proteomes" id="UP001476798"/>
    </source>
</evidence>
<evidence type="ECO:0000259" key="2">
    <source>
        <dbReference type="PROSITE" id="PS50853"/>
    </source>
</evidence>
<dbReference type="PANTHER" id="PTHR14340:SF13">
    <property type="entry name" value="TITIN"/>
    <property type="match status" value="1"/>
</dbReference>
<dbReference type="Proteomes" id="UP001476798">
    <property type="component" value="Unassembled WGS sequence"/>
</dbReference>
<dbReference type="EMBL" id="JAHRIO010090535">
    <property type="protein sequence ID" value="MEQ2187945.1"/>
    <property type="molecule type" value="Genomic_DNA"/>
</dbReference>
<dbReference type="InterPro" id="IPR013783">
    <property type="entry name" value="Ig-like_fold"/>
</dbReference>
<dbReference type="SUPFAM" id="SSF49265">
    <property type="entry name" value="Fibronectin type III"/>
    <property type="match status" value="1"/>
</dbReference>
<dbReference type="PROSITE" id="PS50853">
    <property type="entry name" value="FN3"/>
    <property type="match status" value="1"/>
</dbReference>
<proteinExistence type="predicted"/>
<reference evidence="3 4" key="1">
    <citation type="submission" date="2021-06" db="EMBL/GenBank/DDBJ databases">
        <authorList>
            <person name="Palmer J.M."/>
        </authorList>
    </citation>
    <scope>NUCLEOTIDE SEQUENCE [LARGE SCALE GENOMIC DNA]</scope>
    <source>
        <strain evidence="3 4">GA_2019</strain>
        <tissue evidence="3">Muscle</tissue>
    </source>
</reference>
<dbReference type="CDD" id="cd00063">
    <property type="entry name" value="FN3"/>
    <property type="match status" value="1"/>
</dbReference>
<dbReference type="InterPro" id="IPR036179">
    <property type="entry name" value="Ig-like_dom_sf"/>
</dbReference>
<dbReference type="Pfam" id="PF07679">
    <property type="entry name" value="I-set"/>
    <property type="match status" value="1"/>
</dbReference>
<feature type="domain" description="Fibronectin type-III" evidence="2">
    <location>
        <begin position="1"/>
        <end position="68"/>
    </location>
</feature>
<dbReference type="PANTHER" id="PTHR14340">
    <property type="entry name" value="MICROFIBRIL-ASSOCIATED GLYCOPROTEIN 3"/>
    <property type="match status" value="1"/>
</dbReference>
<dbReference type="SUPFAM" id="SSF48726">
    <property type="entry name" value="Immunoglobulin"/>
    <property type="match status" value="1"/>
</dbReference>
<gene>
    <name evidence="3" type="ORF">GOODEAATRI_009977</name>
</gene>
<dbReference type="InterPro" id="IPR036116">
    <property type="entry name" value="FN3_sf"/>
</dbReference>
<accession>A0ABV0PWS7</accession>
<evidence type="ECO:0000256" key="1">
    <source>
        <dbReference type="ARBA" id="ARBA00023319"/>
    </source>
</evidence>
<keyword evidence="1" id="KW-0393">Immunoglobulin domain</keyword>
<comment type="caution">
    <text evidence="3">The sequence shown here is derived from an EMBL/GenBank/DDBJ whole genome shotgun (WGS) entry which is preliminary data.</text>
</comment>
<sequence length="203" mass="22251">MITGYIIERCEEGTDKWLRCNARLCHDLFYKVSGLKYGAKYNYRVFAENAAGISDPSNVIGPLLADDPHVGPTFDLSGFKDGLEVIVPQALTIRVPITGYPTPIAKWTFGEKELTTADERVSLMTKSTFTELMITPSVRPDKGIYTLHLENDVTSVSGEIEVNVIGTPENKFADLVESGSQAVSLPHCVSVFVCSCTQRSKGL</sequence>
<protein>
    <recommendedName>
        <fullName evidence="2">Fibronectin type-III domain-containing protein</fullName>
    </recommendedName>
</protein>
<evidence type="ECO:0000313" key="3">
    <source>
        <dbReference type="EMBL" id="MEQ2187945.1"/>
    </source>
</evidence>
<organism evidence="3 4">
    <name type="scientific">Goodea atripinnis</name>
    <dbReference type="NCBI Taxonomy" id="208336"/>
    <lineage>
        <taxon>Eukaryota</taxon>
        <taxon>Metazoa</taxon>
        <taxon>Chordata</taxon>
        <taxon>Craniata</taxon>
        <taxon>Vertebrata</taxon>
        <taxon>Euteleostomi</taxon>
        <taxon>Actinopterygii</taxon>
        <taxon>Neopterygii</taxon>
        <taxon>Teleostei</taxon>
        <taxon>Neoteleostei</taxon>
        <taxon>Acanthomorphata</taxon>
        <taxon>Ovalentaria</taxon>
        <taxon>Atherinomorphae</taxon>
        <taxon>Cyprinodontiformes</taxon>
        <taxon>Goodeidae</taxon>
        <taxon>Goodea</taxon>
    </lineage>
</organism>
<name>A0ABV0PWS7_9TELE</name>